<dbReference type="EMBL" id="JABEVY010000020">
    <property type="protein sequence ID" value="KAF5254528.1"/>
    <property type="molecule type" value="Genomic_DNA"/>
</dbReference>
<gene>
    <name evidence="2" type="ORF">FANTH_786</name>
</gene>
<dbReference type="PANTHER" id="PTHR48079:SF8">
    <property type="entry name" value="NAD(P)-BINDING DOMAIN-CONTAINING PROTEIN"/>
    <property type="match status" value="1"/>
</dbReference>
<evidence type="ECO:0000313" key="2">
    <source>
        <dbReference type="EMBL" id="KAF5254528.1"/>
    </source>
</evidence>
<organism evidence="2 3">
    <name type="scientific">Fusarium anthophilum</name>
    <dbReference type="NCBI Taxonomy" id="48485"/>
    <lineage>
        <taxon>Eukaryota</taxon>
        <taxon>Fungi</taxon>
        <taxon>Dikarya</taxon>
        <taxon>Ascomycota</taxon>
        <taxon>Pezizomycotina</taxon>
        <taxon>Sordariomycetes</taxon>
        <taxon>Hypocreomycetidae</taxon>
        <taxon>Hypocreales</taxon>
        <taxon>Nectriaceae</taxon>
        <taxon>Fusarium</taxon>
        <taxon>Fusarium fujikuroi species complex</taxon>
    </lineage>
</organism>
<evidence type="ECO:0000259" key="1">
    <source>
        <dbReference type="Pfam" id="PF01370"/>
    </source>
</evidence>
<dbReference type="Pfam" id="PF01370">
    <property type="entry name" value="Epimerase"/>
    <property type="match status" value="1"/>
</dbReference>
<comment type="caution">
    <text evidence="2">The sequence shown here is derived from an EMBL/GenBank/DDBJ whole genome shotgun (WGS) entry which is preliminary data.</text>
</comment>
<dbReference type="InterPro" id="IPR051783">
    <property type="entry name" value="NAD(P)-dependent_oxidoreduct"/>
</dbReference>
<dbReference type="GO" id="GO:0005737">
    <property type="term" value="C:cytoplasm"/>
    <property type="evidence" value="ECO:0007669"/>
    <property type="project" value="TreeGrafter"/>
</dbReference>
<reference evidence="2 3" key="1">
    <citation type="journal article" date="2020" name="BMC Genomics">
        <title>Correction to: Identification and distribution of gene clusters required for synthesis of sphingolipid metabolism inhibitors in diverse species of the filamentous fungus Fusarium.</title>
        <authorList>
            <person name="Kim H.S."/>
            <person name="Lohmar J.M."/>
            <person name="Busman M."/>
            <person name="Brown D.W."/>
            <person name="Naumann T.A."/>
            <person name="Divon H.H."/>
            <person name="Lysoe E."/>
            <person name="Uhlig S."/>
            <person name="Proctor R.H."/>
        </authorList>
    </citation>
    <scope>NUCLEOTIDE SEQUENCE [LARGE SCALE GENOMIC DNA]</scope>
    <source>
        <strain evidence="2 3">NRRL 25214</strain>
    </source>
</reference>
<protein>
    <recommendedName>
        <fullName evidence="1">NAD-dependent epimerase/dehydratase domain-containing protein</fullName>
    </recommendedName>
</protein>
<keyword evidence="3" id="KW-1185">Reference proteome</keyword>
<evidence type="ECO:0000313" key="3">
    <source>
        <dbReference type="Proteomes" id="UP000573603"/>
    </source>
</evidence>
<sequence length="1104" mass="121167">MSIQVTTAPGALVALGIGAGDVASIISLGQRIGNWWTGPSGDNNLLELLDEEASDILKRRGLMDILAFNKRWRKQIRLLGNGVPLNLREEDIQDVLKDTDKLLEELPLFTSVMVCIVAVLDHFVSRSVVQPLLYKILSALLDPTERGLEILRSQYISRLNAWRSTACIRGLSDAVEKYKEDMLDQGHILPGYMPATDAPHIEAFVLWLLRSNTGSFETVSSDVAGVATCLCSLGIDVLSVEGGIFASSPRGSCHVIYSKEPILHDCESRARTSAAILRRNATMTVSLKHPSESISIFPITKKAQTFCRMAWEGGIKAAAAVAIGIRKHSDRSEDSLVVYDEEPLAQFTDIQYSIFDQGAEVERTSTEIMSLAESFGLVLNQELIEELQKCLRRVPEDVLPWCIATTKGDARAMSDGFGISDPKMTDESKVDGFCILQAFFMGYYYDIFGRLVDTSTLVSQTVEGCWGFRSETFLRYMEAAKNELPSSNRTSDHLTMSRQQILPILARLFLGSDAYHSFVDDPRTGATRRSYMGIIGKRTLMINSLLGKCSSPSEIGGFTIIDVDVGGIPRDSQGLICPGVQTEFLESDIMDLERMRRLIQHNVCERSTDEDVTFNIEPDWDGNPDTTLICARYKGRRVTVMSPLVSDRYFCLSYVPPRPHARTQASAERSRLEMAAEMTISDLIRENSKLLGSGAVEIPVLFQALDRPCLRYCAASIYKASPMVCFVATDSVRHTLQSALAWQNNRPAHLKDLKVLWLLQHLNPAQHSSPSITTGASGYVGGQLLHELTQTHPEYTIATLVRDANAAETIAKAYPTVRTVVGDLDDSALVEQEASQALVVLNVASNKHIGSLQAIHRGLAKRGNGYLIQISGASLLPVKDISSPSFKPGEPSSQVWDDLDGVSSILDLIRSHDSRVVDNYILKIAKESPSIKTALVLPPIIYGKGQGPVKQRSVQIPALSKVAIERGHAVRAGRGLAAWTNVHVADLARLFTVLAEKGAEGGEDENVWGEKGIYLPGVGELTWADISDRVAKAAKDQGLIDTLEVQELYKPEVDTALPAGSVFFGSNARSKPRRATEVLGWTPKETGLDQEIPRAVAEEAEARK</sequence>
<dbReference type="InterPro" id="IPR036291">
    <property type="entry name" value="NAD(P)-bd_dom_sf"/>
</dbReference>
<proteinExistence type="predicted"/>
<dbReference type="InterPro" id="IPR001509">
    <property type="entry name" value="Epimerase_deHydtase"/>
</dbReference>
<dbReference type="GO" id="GO:0004029">
    <property type="term" value="F:aldehyde dehydrogenase (NAD+) activity"/>
    <property type="evidence" value="ECO:0007669"/>
    <property type="project" value="TreeGrafter"/>
</dbReference>
<dbReference type="AlphaFoldDB" id="A0A8H4ZXE3"/>
<dbReference type="Proteomes" id="UP000573603">
    <property type="component" value="Unassembled WGS sequence"/>
</dbReference>
<name>A0A8H4ZXE3_9HYPO</name>
<feature type="domain" description="NAD-dependent epimerase/dehydratase" evidence="1">
    <location>
        <begin position="774"/>
        <end position="850"/>
    </location>
</feature>
<dbReference type="SUPFAM" id="SSF51735">
    <property type="entry name" value="NAD(P)-binding Rossmann-fold domains"/>
    <property type="match status" value="1"/>
</dbReference>
<dbReference type="PANTHER" id="PTHR48079">
    <property type="entry name" value="PROTEIN YEEZ"/>
    <property type="match status" value="1"/>
</dbReference>
<dbReference type="Gene3D" id="3.40.50.720">
    <property type="entry name" value="NAD(P)-binding Rossmann-like Domain"/>
    <property type="match status" value="1"/>
</dbReference>
<accession>A0A8H4ZXE3</accession>